<evidence type="ECO:0000313" key="8">
    <source>
        <dbReference type="EMBL" id="TLP77921.1"/>
    </source>
</evidence>
<evidence type="ECO:0000256" key="6">
    <source>
        <dbReference type="ARBA" id="ARBA00023049"/>
    </source>
</evidence>
<dbReference type="RefSeq" id="WP_138212257.1">
    <property type="nucleotide sequence ID" value="NZ_VASG01000001.1"/>
</dbReference>
<evidence type="ECO:0000256" key="5">
    <source>
        <dbReference type="ARBA" id="ARBA00022833"/>
    </source>
</evidence>
<keyword evidence="5" id="KW-0862">Zinc</keyword>
<gene>
    <name evidence="8" type="ORF">FEA48_01635</name>
</gene>
<dbReference type="GO" id="GO:0004222">
    <property type="term" value="F:metalloendopeptidase activity"/>
    <property type="evidence" value="ECO:0007669"/>
    <property type="project" value="TreeGrafter"/>
</dbReference>
<evidence type="ECO:0000313" key="9">
    <source>
        <dbReference type="Proteomes" id="UP000307510"/>
    </source>
</evidence>
<evidence type="ECO:0000256" key="2">
    <source>
        <dbReference type="ARBA" id="ARBA00022670"/>
    </source>
</evidence>
<organism evidence="8 9">
    <name type="scientific">Pseudomonas nitroreducens</name>
    <dbReference type="NCBI Taxonomy" id="46680"/>
    <lineage>
        <taxon>Bacteria</taxon>
        <taxon>Pseudomonadati</taxon>
        <taxon>Pseudomonadota</taxon>
        <taxon>Gammaproteobacteria</taxon>
        <taxon>Pseudomonadales</taxon>
        <taxon>Pseudomonadaceae</taxon>
        <taxon>Pseudomonas</taxon>
    </lineage>
</organism>
<comment type="caution">
    <text evidence="8">The sequence shown here is derived from an EMBL/GenBank/DDBJ whole genome shotgun (WGS) entry which is preliminary data.</text>
</comment>
<name>A0A5R9AGS9_PSENT</name>
<evidence type="ECO:0000259" key="7">
    <source>
        <dbReference type="Pfam" id="PF01551"/>
    </source>
</evidence>
<dbReference type="InterPro" id="IPR016047">
    <property type="entry name" value="M23ase_b-sheet_dom"/>
</dbReference>
<keyword evidence="6" id="KW-0482">Metalloprotease</keyword>
<dbReference type="Gene3D" id="2.70.70.10">
    <property type="entry name" value="Glucose Permease (Domain IIA)"/>
    <property type="match status" value="1"/>
</dbReference>
<dbReference type="CDD" id="cd12797">
    <property type="entry name" value="M23_peptidase"/>
    <property type="match status" value="1"/>
</dbReference>
<keyword evidence="4" id="KW-0378">Hydrolase</keyword>
<dbReference type="GO" id="GO:0046872">
    <property type="term" value="F:metal ion binding"/>
    <property type="evidence" value="ECO:0007669"/>
    <property type="project" value="UniProtKB-KW"/>
</dbReference>
<reference evidence="8 9" key="1">
    <citation type="submission" date="2019-05" db="EMBL/GenBank/DDBJ databases">
        <authorList>
            <person name="Moore K."/>
            <person name="O'Neill P."/>
            <person name="Farbos A."/>
            <person name="Studholme D.J."/>
        </authorList>
    </citation>
    <scope>NUCLEOTIDE SEQUENCE [LARGE SCALE GENOMIC DNA]</scope>
    <source>
        <strain evidence="8 9">DSM 9128</strain>
    </source>
</reference>
<accession>A0A5R9AGS9</accession>
<evidence type="ECO:0000256" key="1">
    <source>
        <dbReference type="ARBA" id="ARBA00001947"/>
    </source>
</evidence>
<evidence type="ECO:0000256" key="4">
    <source>
        <dbReference type="ARBA" id="ARBA00022801"/>
    </source>
</evidence>
<dbReference type="AlphaFoldDB" id="A0A5R9AGS9"/>
<dbReference type="PANTHER" id="PTHR21666">
    <property type="entry name" value="PEPTIDASE-RELATED"/>
    <property type="match status" value="1"/>
</dbReference>
<dbReference type="GO" id="GO:0006508">
    <property type="term" value="P:proteolysis"/>
    <property type="evidence" value="ECO:0007669"/>
    <property type="project" value="UniProtKB-KW"/>
</dbReference>
<dbReference type="PANTHER" id="PTHR21666:SF288">
    <property type="entry name" value="CELL DIVISION PROTEIN YTFB"/>
    <property type="match status" value="1"/>
</dbReference>
<dbReference type="Pfam" id="PF01551">
    <property type="entry name" value="Peptidase_M23"/>
    <property type="match status" value="1"/>
</dbReference>
<dbReference type="FunFam" id="2.70.70.10:FF:000006">
    <property type="entry name" value="M23 family peptidase"/>
    <property type="match status" value="1"/>
</dbReference>
<dbReference type="EMBL" id="VASG01000001">
    <property type="protein sequence ID" value="TLP77921.1"/>
    <property type="molecule type" value="Genomic_DNA"/>
</dbReference>
<proteinExistence type="predicted"/>
<evidence type="ECO:0000256" key="3">
    <source>
        <dbReference type="ARBA" id="ARBA00022723"/>
    </source>
</evidence>
<dbReference type="InterPro" id="IPR050570">
    <property type="entry name" value="Cell_wall_metabolism_enzyme"/>
</dbReference>
<sequence length="322" mass="34782">MKSLSPSRQALTRSDLRLVDTRRYVLGAACLSLLLATVAFAGGLWLGRGQTEPVMVPVAQADEAPDESGERFAAERIGELTGRLQVLEKDADYLLKAVDSHEEIARKLSRVDPELVPTPKSKSGSTRNEGGILLPPRACVDPLPASAADLERNEQSAKCLRRVFDLLMDQVARRNADFMAIPARRPMEQARLGSPFGNRVDPFNRHLAFHSGQDFSAPIGSPIHAAAGGRVIVSGRHASYGNRVEIDHGNGLVTRYAHASKLLVKVGDVVLPGQEIAKVGSTGRSTGPHLHFEVLYHGEFVDPQNFLSLGGMEIDSDGLATD</sequence>
<dbReference type="Proteomes" id="UP000307510">
    <property type="component" value="Unassembled WGS sequence"/>
</dbReference>
<keyword evidence="3" id="KW-0479">Metal-binding</keyword>
<dbReference type="SUPFAM" id="SSF51261">
    <property type="entry name" value="Duplicated hybrid motif"/>
    <property type="match status" value="1"/>
</dbReference>
<comment type="cofactor">
    <cofactor evidence="1">
        <name>Zn(2+)</name>
        <dbReference type="ChEBI" id="CHEBI:29105"/>
    </cofactor>
</comment>
<reference evidence="9" key="2">
    <citation type="submission" date="2019-06" db="EMBL/GenBank/DDBJ databases">
        <title>AzeR, a transcriptional regulator that responds to azelaic acid in Pseudomonas nitroreducens.</title>
        <authorList>
            <person name="Bez C."/>
            <person name="Javvadi S.G."/>
            <person name="Bertani I."/>
            <person name="Devescovi G."/>
            <person name="Studholme D.J."/>
            <person name="Geller A."/>
            <person name="Levy A."/>
            <person name="Venturi V."/>
        </authorList>
    </citation>
    <scope>NUCLEOTIDE SEQUENCE [LARGE SCALE GENOMIC DNA]</scope>
    <source>
        <strain evidence="9">DSM 9128</strain>
    </source>
</reference>
<keyword evidence="2" id="KW-0645">Protease</keyword>
<protein>
    <submittedName>
        <fullName evidence="8">M23 family metallopeptidase</fullName>
    </submittedName>
</protein>
<dbReference type="InterPro" id="IPR011055">
    <property type="entry name" value="Dup_hybrid_motif"/>
</dbReference>
<feature type="domain" description="M23ase beta-sheet core" evidence="7">
    <location>
        <begin position="209"/>
        <end position="303"/>
    </location>
</feature>